<proteinExistence type="predicted"/>
<name>A0A0A9ENP4_ARUDO</name>
<reference evidence="1" key="1">
    <citation type="submission" date="2014-09" db="EMBL/GenBank/DDBJ databases">
        <authorList>
            <person name="Magalhaes I.L.F."/>
            <person name="Oliveira U."/>
            <person name="Santos F.R."/>
            <person name="Vidigal T.H.D.A."/>
            <person name="Brescovit A.D."/>
            <person name="Santos A.J."/>
        </authorList>
    </citation>
    <scope>NUCLEOTIDE SEQUENCE</scope>
    <source>
        <tissue evidence="1">Shoot tissue taken approximately 20 cm above the soil surface</tissue>
    </source>
</reference>
<organism evidence="1">
    <name type="scientific">Arundo donax</name>
    <name type="common">Giant reed</name>
    <name type="synonym">Donax arundinaceus</name>
    <dbReference type="NCBI Taxonomy" id="35708"/>
    <lineage>
        <taxon>Eukaryota</taxon>
        <taxon>Viridiplantae</taxon>
        <taxon>Streptophyta</taxon>
        <taxon>Embryophyta</taxon>
        <taxon>Tracheophyta</taxon>
        <taxon>Spermatophyta</taxon>
        <taxon>Magnoliopsida</taxon>
        <taxon>Liliopsida</taxon>
        <taxon>Poales</taxon>
        <taxon>Poaceae</taxon>
        <taxon>PACMAD clade</taxon>
        <taxon>Arundinoideae</taxon>
        <taxon>Arundineae</taxon>
        <taxon>Arundo</taxon>
    </lineage>
</organism>
<reference evidence="1" key="2">
    <citation type="journal article" date="2015" name="Data Brief">
        <title>Shoot transcriptome of the giant reed, Arundo donax.</title>
        <authorList>
            <person name="Barrero R.A."/>
            <person name="Guerrero F.D."/>
            <person name="Moolhuijzen P."/>
            <person name="Goolsby J.A."/>
            <person name="Tidwell J."/>
            <person name="Bellgard S.E."/>
            <person name="Bellgard M.I."/>
        </authorList>
    </citation>
    <scope>NUCLEOTIDE SEQUENCE</scope>
    <source>
        <tissue evidence="1">Shoot tissue taken approximately 20 cm above the soil surface</tissue>
    </source>
</reference>
<dbReference type="AlphaFoldDB" id="A0A0A9ENP4"/>
<evidence type="ECO:0000313" key="1">
    <source>
        <dbReference type="EMBL" id="JAE02380.1"/>
    </source>
</evidence>
<sequence>MFQVSFSLVFFFVLGFMIQQSD</sequence>
<dbReference type="EMBL" id="GBRH01195516">
    <property type="protein sequence ID" value="JAE02380.1"/>
    <property type="molecule type" value="Transcribed_RNA"/>
</dbReference>
<protein>
    <submittedName>
        <fullName evidence="1">Uncharacterized protein</fullName>
    </submittedName>
</protein>
<accession>A0A0A9ENP4</accession>